<sequence>MITANCRTYLLLVLLFSCTLSVSHAQQSPQAIFDRANNELNDGNYSKALSLYKTLEAQNDYSGALFLNMGIAYQRIDSLGMSKYYLFKASRFEETEEKAIKSLEFLESQFSHQSAVLPKFPWDVATDWLRHNIGASTILLIGIIFLNLGILAFVSHWFFDWYPNYLRLSGLSTLILSLLLITCSFYTDYVSNRYSKAVMVTDKVPVVEQPDNNAPLVSQAFEGYTFTVDHYRSQSTEGWSYVRMSNGLYGWIPNSEIRIL</sequence>
<dbReference type="PROSITE" id="PS51257">
    <property type="entry name" value="PROKAR_LIPOPROTEIN"/>
    <property type="match status" value="1"/>
</dbReference>
<dbReference type="AlphaFoldDB" id="A0A6M1SU20"/>
<feature type="transmembrane region" description="Helical" evidence="1">
    <location>
        <begin position="165"/>
        <end position="186"/>
    </location>
</feature>
<keyword evidence="1" id="KW-0812">Transmembrane</keyword>
<evidence type="ECO:0000256" key="2">
    <source>
        <dbReference type="SAM" id="SignalP"/>
    </source>
</evidence>
<dbReference type="InterPro" id="IPR011990">
    <property type="entry name" value="TPR-like_helical_dom_sf"/>
</dbReference>
<keyword evidence="2" id="KW-0732">Signal</keyword>
<comment type="caution">
    <text evidence="3">The sequence shown here is derived from an EMBL/GenBank/DDBJ whole genome shotgun (WGS) entry which is preliminary data.</text>
</comment>
<dbReference type="Gene3D" id="2.30.30.40">
    <property type="entry name" value="SH3 Domains"/>
    <property type="match status" value="1"/>
</dbReference>
<gene>
    <name evidence="3" type="ORF">G3569_03645</name>
</gene>
<evidence type="ECO:0000256" key="1">
    <source>
        <dbReference type="SAM" id="Phobius"/>
    </source>
</evidence>
<organism evidence="3 4">
    <name type="scientific">Fodinibius halophilus</name>
    <dbReference type="NCBI Taxonomy" id="1736908"/>
    <lineage>
        <taxon>Bacteria</taxon>
        <taxon>Pseudomonadati</taxon>
        <taxon>Balneolota</taxon>
        <taxon>Balneolia</taxon>
        <taxon>Balneolales</taxon>
        <taxon>Balneolaceae</taxon>
        <taxon>Fodinibius</taxon>
    </lineage>
</organism>
<keyword evidence="1" id="KW-1133">Transmembrane helix</keyword>
<dbReference type="Proteomes" id="UP000479132">
    <property type="component" value="Unassembled WGS sequence"/>
</dbReference>
<feature type="chain" id="PRO_5026809068" description="SH3 domain-containing protein" evidence="2">
    <location>
        <begin position="26"/>
        <end position="260"/>
    </location>
</feature>
<proteinExistence type="predicted"/>
<name>A0A6M1SU20_9BACT</name>
<protein>
    <recommendedName>
        <fullName evidence="5">SH3 domain-containing protein</fullName>
    </recommendedName>
</protein>
<keyword evidence="1" id="KW-0472">Membrane</keyword>
<evidence type="ECO:0008006" key="5">
    <source>
        <dbReference type="Google" id="ProtNLM"/>
    </source>
</evidence>
<reference evidence="3 4" key="1">
    <citation type="submission" date="2020-02" db="EMBL/GenBank/DDBJ databases">
        <title>Aliifodinibius halophilus 2W32, complete genome.</title>
        <authorList>
            <person name="Li Y."/>
            <person name="Wu S."/>
        </authorList>
    </citation>
    <scope>NUCLEOTIDE SEQUENCE [LARGE SCALE GENOMIC DNA]</scope>
    <source>
        <strain evidence="3 4">2W32</strain>
    </source>
</reference>
<dbReference type="SUPFAM" id="SSF48452">
    <property type="entry name" value="TPR-like"/>
    <property type="match status" value="1"/>
</dbReference>
<keyword evidence="4" id="KW-1185">Reference proteome</keyword>
<evidence type="ECO:0000313" key="3">
    <source>
        <dbReference type="EMBL" id="NGP87438.1"/>
    </source>
</evidence>
<dbReference type="RefSeq" id="WP_165266195.1">
    <property type="nucleotide sequence ID" value="NZ_JAALLS010000003.1"/>
</dbReference>
<dbReference type="EMBL" id="JAALLS010000003">
    <property type="protein sequence ID" value="NGP87438.1"/>
    <property type="molecule type" value="Genomic_DNA"/>
</dbReference>
<feature type="transmembrane region" description="Helical" evidence="1">
    <location>
        <begin position="138"/>
        <end position="159"/>
    </location>
</feature>
<feature type="signal peptide" evidence="2">
    <location>
        <begin position="1"/>
        <end position="25"/>
    </location>
</feature>
<evidence type="ECO:0000313" key="4">
    <source>
        <dbReference type="Proteomes" id="UP000479132"/>
    </source>
</evidence>
<accession>A0A6M1SU20</accession>
<dbReference type="Gene3D" id="1.25.40.10">
    <property type="entry name" value="Tetratricopeptide repeat domain"/>
    <property type="match status" value="1"/>
</dbReference>